<comment type="caution">
    <text evidence="2">The sequence shown here is derived from an EMBL/GenBank/DDBJ whole genome shotgun (WGS) entry which is preliminary data.</text>
</comment>
<evidence type="ECO:0000313" key="3">
    <source>
        <dbReference type="Proteomes" id="UP000814176"/>
    </source>
</evidence>
<keyword evidence="1" id="KW-1133">Transmembrane helix</keyword>
<organism evidence="2 3">
    <name type="scientific">Rhodofomes roseus</name>
    <dbReference type="NCBI Taxonomy" id="34475"/>
    <lineage>
        <taxon>Eukaryota</taxon>
        <taxon>Fungi</taxon>
        <taxon>Dikarya</taxon>
        <taxon>Basidiomycota</taxon>
        <taxon>Agaricomycotina</taxon>
        <taxon>Agaricomycetes</taxon>
        <taxon>Polyporales</taxon>
        <taxon>Rhodofomes</taxon>
    </lineage>
</organism>
<keyword evidence="3" id="KW-1185">Reference proteome</keyword>
<gene>
    <name evidence="2" type="ORF">C8Q71DRAFT_863926</name>
</gene>
<dbReference type="Proteomes" id="UP000814176">
    <property type="component" value="Unassembled WGS sequence"/>
</dbReference>
<evidence type="ECO:0000256" key="1">
    <source>
        <dbReference type="SAM" id="Phobius"/>
    </source>
</evidence>
<evidence type="ECO:0000313" key="2">
    <source>
        <dbReference type="EMBL" id="KAH9828541.1"/>
    </source>
</evidence>
<dbReference type="EMBL" id="JADCUA010000072">
    <property type="protein sequence ID" value="KAH9828541.1"/>
    <property type="molecule type" value="Genomic_DNA"/>
</dbReference>
<accession>A0ABQ8JX29</accession>
<keyword evidence="1" id="KW-0812">Transmembrane</keyword>
<dbReference type="RefSeq" id="XP_047772224.1">
    <property type="nucleotide sequence ID" value="XM_047928253.1"/>
</dbReference>
<reference evidence="2 3" key="1">
    <citation type="journal article" date="2021" name="Environ. Microbiol.">
        <title>Gene family expansions and transcriptome signatures uncover fungal adaptations to wood decay.</title>
        <authorList>
            <person name="Hage H."/>
            <person name="Miyauchi S."/>
            <person name="Viragh M."/>
            <person name="Drula E."/>
            <person name="Min B."/>
            <person name="Chaduli D."/>
            <person name="Navarro D."/>
            <person name="Favel A."/>
            <person name="Norest M."/>
            <person name="Lesage-Meessen L."/>
            <person name="Balint B."/>
            <person name="Merenyi Z."/>
            <person name="de Eugenio L."/>
            <person name="Morin E."/>
            <person name="Martinez A.T."/>
            <person name="Baldrian P."/>
            <person name="Stursova M."/>
            <person name="Martinez M.J."/>
            <person name="Novotny C."/>
            <person name="Magnuson J.K."/>
            <person name="Spatafora J.W."/>
            <person name="Maurice S."/>
            <person name="Pangilinan J."/>
            <person name="Andreopoulos W."/>
            <person name="LaButti K."/>
            <person name="Hundley H."/>
            <person name="Na H."/>
            <person name="Kuo A."/>
            <person name="Barry K."/>
            <person name="Lipzen A."/>
            <person name="Henrissat B."/>
            <person name="Riley R."/>
            <person name="Ahrendt S."/>
            <person name="Nagy L.G."/>
            <person name="Grigoriev I.V."/>
            <person name="Martin F."/>
            <person name="Rosso M.N."/>
        </authorList>
    </citation>
    <scope>NUCLEOTIDE SEQUENCE [LARGE SCALE GENOMIC DNA]</scope>
    <source>
        <strain evidence="2 3">CIRM-BRFM 1785</strain>
    </source>
</reference>
<dbReference type="GeneID" id="72008985"/>
<feature type="transmembrane region" description="Helical" evidence="1">
    <location>
        <begin position="172"/>
        <end position="198"/>
    </location>
</feature>
<keyword evidence="1" id="KW-0472">Membrane</keyword>
<protein>
    <submittedName>
        <fullName evidence="2">Uncharacterized protein</fullName>
    </submittedName>
</protein>
<name>A0ABQ8JX29_9APHY</name>
<dbReference type="Gene3D" id="3.40.50.80">
    <property type="entry name" value="Nucleotide-binding domain of ferredoxin-NADP reductase (FNR) module"/>
    <property type="match status" value="1"/>
</dbReference>
<dbReference type="InterPro" id="IPR039261">
    <property type="entry name" value="FNR_nucleotide-bd"/>
</dbReference>
<proteinExistence type="predicted"/>
<sequence length="200" mass="21585">MAARSWTKAQAGFASLKEETGRKAMFLEINLKPVRRAAVEFLSQECYLHPYLYLAYVPLALSHPLTRAHAGLFLLTELLTPALLAGTRARVVSSSSSIAMLIATFRDGRAMKLGTDAFARPAKLSFGASAMYVPFTGFAHAQLLPGHVLLRTFVDGPCGSAAMARWGEYSTVLLIAGGFGASFALYVLQFMTLCISGWDG</sequence>